<dbReference type="InterPro" id="IPR036069">
    <property type="entry name" value="DUF34/NIF3_sf"/>
</dbReference>
<evidence type="ECO:0000313" key="5">
    <source>
        <dbReference type="EMBL" id="WGW13448.1"/>
    </source>
</evidence>
<protein>
    <recommendedName>
        <fullName evidence="3">GTP cyclohydrolase 1 type 2 homolog</fullName>
    </recommendedName>
</protein>
<keyword evidence="6" id="KW-1185">Reference proteome</keyword>
<dbReference type="Gene3D" id="3.40.1390.30">
    <property type="entry name" value="NIF3 (NGG1p interacting factor 3)-like"/>
    <property type="match status" value="2"/>
</dbReference>
<evidence type="ECO:0000256" key="4">
    <source>
        <dbReference type="ARBA" id="ARBA00022723"/>
    </source>
</evidence>
<dbReference type="RefSeq" id="WP_349640271.1">
    <property type="nucleotide sequence ID" value="NZ_CP090958.1"/>
</dbReference>
<comment type="similarity">
    <text evidence="1">Belongs to the GTP cyclohydrolase I type 2/NIF3 family.</text>
</comment>
<evidence type="ECO:0000256" key="1">
    <source>
        <dbReference type="ARBA" id="ARBA00006964"/>
    </source>
</evidence>
<organism evidence="5 6">
    <name type="scientific">Saxibacter everestensis</name>
    <dbReference type="NCBI Taxonomy" id="2909229"/>
    <lineage>
        <taxon>Bacteria</taxon>
        <taxon>Bacillati</taxon>
        <taxon>Actinomycetota</taxon>
        <taxon>Actinomycetes</taxon>
        <taxon>Micrococcales</taxon>
        <taxon>Brevibacteriaceae</taxon>
        <taxon>Saxibacter</taxon>
    </lineage>
</organism>
<keyword evidence="4" id="KW-0479">Metal-binding</keyword>
<accession>A0ABY8QWV0</accession>
<dbReference type="NCBIfam" id="TIGR00486">
    <property type="entry name" value="YbgI_SA1388"/>
    <property type="match status" value="1"/>
</dbReference>
<dbReference type="EMBL" id="CP090958">
    <property type="protein sequence ID" value="WGW13448.1"/>
    <property type="molecule type" value="Genomic_DNA"/>
</dbReference>
<sequence length="295" mass="30786">MLAKNTDQGPTLAQVLAVAERLWPYDTAESWDVVGLAVGDPSREIRTILFAVDPVDATIAEAEAVGADLLFTHHPLLLRGVTSVAANTTKGGAIDRLIRGNIALFNAHTNADGAIGGVSEVLIEALGITRSRPLDDPDSIEPVFGIGRVGNLPTSVSLREFAETVAAAMPATKGGVRVSGDLDADVRRVAVCGGAGDGYFDQVRAAGADVYVTADLRHHPASEAREQAARPALESAGRGAAGTPHLIDVSHWASESLWLHAAAAEIRSALAQQGTTVETIVSSVVTDPWTLRLPT</sequence>
<evidence type="ECO:0000313" key="6">
    <source>
        <dbReference type="Proteomes" id="UP001209083"/>
    </source>
</evidence>
<reference evidence="5 6" key="1">
    <citation type="submission" date="2023-05" db="EMBL/GenBank/DDBJ databases">
        <title>Lithophilousrod everest ZFBP1038 complete genpme.</title>
        <authorList>
            <person name="Tian M."/>
        </authorList>
    </citation>
    <scope>NUCLEOTIDE SEQUENCE [LARGE SCALE GENOMIC DNA]</scope>
    <source>
        <strain evidence="5 6">ZFBP1038</strain>
    </source>
</reference>
<dbReference type="SUPFAM" id="SSF102705">
    <property type="entry name" value="NIF3 (NGG1p interacting factor 3)-like"/>
    <property type="match status" value="1"/>
</dbReference>
<dbReference type="PANTHER" id="PTHR13799">
    <property type="entry name" value="NGG1 INTERACTING FACTOR 3"/>
    <property type="match status" value="1"/>
</dbReference>
<dbReference type="Proteomes" id="UP001209083">
    <property type="component" value="Chromosome"/>
</dbReference>
<dbReference type="InterPro" id="IPR002678">
    <property type="entry name" value="DUF34/NIF3"/>
</dbReference>
<evidence type="ECO:0000256" key="3">
    <source>
        <dbReference type="ARBA" id="ARBA00022112"/>
    </source>
</evidence>
<gene>
    <name evidence="5" type="ORF">LWF01_06745</name>
</gene>
<dbReference type="Pfam" id="PF01784">
    <property type="entry name" value="DUF34_NIF3"/>
    <property type="match status" value="1"/>
</dbReference>
<name>A0ABY8QWV0_9MICO</name>
<comment type="subunit">
    <text evidence="2">Homohexamer.</text>
</comment>
<evidence type="ECO:0000256" key="2">
    <source>
        <dbReference type="ARBA" id="ARBA00011643"/>
    </source>
</evidence>
<dbReference type="PANTHER" id="PTHR13799:SF14">
    <property type="entry name" value="GTP CYCLOHYDROLASE 1 TYPE 2 HOMOLOG"/>
    <property type="match status" value="1"/>
</dbReference>
<proteinExistence type="inferred from homology"/>